<dbReference type="EMBL" id="CP059735">
    <property type="protein sequence ID" value="WDD99633.1"/>
    <property type="molecule type" value="Genomic_DNA"/>
</dbReference>
<reference evidence="3 4" key="2">
    <citation type="journal article" date="2022" name="Mar. Drugs">
        <title>Bioassay-Guided Fractionation Leads to the Detection of Cholic Acid Generated by the Rare Thalassomonas sp.</title>
        <authorList>
            <person name="Pheiffer F."/>
            <person name="Schneider Y.K."/>
            <person name="Hansen E.H."/>
            <person name="Andersen J.H."/>
            <person name="Isaksson J."/>
            <person name="Busche T."/>
            <person name="R C."/>
            <person name="Kalinowski J."/>
            <person name="Zyl L.V."/>
            <person name="Trindade M."/>
        </authorList>
    </citation>
    <scope>NUCLEOTIDE SEQUENCE [LARGE SCALE GENOMIC DNA]</scope>
    <source>
        <strain evidence="3 4">A5K-106</strain>
    </source>
</reference>
<organism evidence="3 4">
    <name type="scientific">Thalassomonas actiniarum</name>
    <dbReference type="NCBI Taxonomy" id="485447"/>
    <lineage>
        <taxon>Bacteria</taxon>
        <taxon>Pseudomonadati</taxon>
        <taxon>Pseudomonadota</taxon>
        <taxon>Gammaproteobacteria</taxon>
        <taxon>Alteromonadales</taxon>
        <taxon>Colwelliaceae</taxon>
        <taxon>Thalassomonas</taxon>
    </lineage>
</organism>
<keyword evidence="2" id="KW-0812">Transmembrane</keyword>
<feature type="transmembrane region" description="Helical" evidence="2">
    <location>
        <begin position="207"/>
        <end position="228"/>
    </location>
</feature>
<dbReference type="KEGG" id="tact:SG35_002870"/>
<gene>
    <name evidence="3" type="ORF">SG35_002870</name>
</gene>
<keyword evidence="4" id="KW-1185">Reference proteome</keyword>
<feature type="coiled-coil region" evidence="1">
    <location>
        <begin position="32"/>
        <end position="59"/>
    </location>
</feature>
<dbReference type="Proteomes" id="UP000032568">
    <property type="component" value="Chromosome"/>
</dbReference>
<evidence type="ECO:0000313" key="4">
    <source>
        <dbReference type="Proteomes" id="UP000032568"/>
    </source>
</evidence>
<keyword evidence="2" id="KW-1133">Transmembrane helix</keyword>
<sequence length="238" mass="27214">MVPIDYSKYSSQDLLDVKENIDAEKYPERYQRLCAELELRHKNGELDQLEDEDEDEDDEDDFFIEFSSEGKGAGRILFICAFVLANLAVLAFIIPKYIVTDIADMHKYNATIDFIECHKEEILNEETERVTTYFDLIIGVDQDAFSALSISAKRCKTIANNLSVGTEVSIWHEEGLIHQLASNNRTLLPYQYMKPKVRKLKADSVDIYWVGLLLLWVLSFKSLVNAVIPGTFTADKEA</sequence>
<accession>A0AAE9YSS7</accession>
<keyword evidence="2" id="KW-0472">Membrane</keyword>
<dbReference type="RefSeq" id="WP_044835001.1">
    <property type="nucleotide sequence ID" value="NZ_CP059735.1"/>
</dbReference>
<reference evidence="3 4" key="1">
    <citation type="journal article" date="2015" name="Genome Announc.">
        <title>Draft Genome Sequences of Marine Isolates of Thalassomonas viridans and Thalassomonas actiniarum.</title>
        <authorList>
            <person name="Olonade I."/>
            <person name="van Zyl L.J."/>
            <person name="Trindade M."/>
        </authorList>
    </citation>
    <scope>NUCLEOTIDE SEQUENCE [LARGE SCALE GENOMIC DNA]</scope>
    <source>
        <strain evidence="3 4">A5K-106</strain>
    </source>
</reference>
<evidence type="ECO:0000256" key="2">
    <source>
        <dbReference type="SAM" id="Phobius"/>
    </source>
</evidence>
<protein>
    <submittedName>
        <fullName evidence="3">Uncharacterized protein</fullName>
    </submittedName>
</protein>
<name>A0AAE9YSS7_9GAMM</name>
<feature type="transmembrane region" description="Helical" evidence="2">
    <location>
        <begin position="76"/>
        <end position="99"/>
    </location>
</feature>
<dbReference type="AlphaFoldDB" id="A0AAE9YSS7"/>
<evidence type="ECO:0000313" key="3">
    <source>
        <dbReference type="EMBL" id="WDD99633.1"/>
    </source>
</evidence>
<proteinExistence type="predicted"/>
<keyword evidence="1" id="KW-0175">Coiled coil</keyword>
<evidence type="ECO:0000256" key="1">
    <source>
        <dbReference type="SAM" id="Coils"/>
    </source>
</evidence>